<gene>
    <name evidence="2" type="ORF">M7I_7752</name>
</gene>
<organism evidence="2 3">
    <name type="scientific">Glarea lozoyensis (strain ATCC 74030 / MF5533)</name>
    <dbReference type="NCBI Taxonomy" id="1104152"/>
    <lineage>
        <taxon>Eukaryota</taxon>
        <taxon>Fungi</taxon>
        <taxon>Dikarya</taxon>
        <taxon>Ascomycota</taxon>
        <taxon>Pezizomycotina</taxon>
        <taxon>Leotiomycetes</taxon>
        <taxon>Helotiales</taxon>
        <taxon>Helotiaceae</taxon>
        <taxon>Glarea</taxon>
    </lineage>
</organism>
<evidence type="ECO:0000313" key="3">
    <source>
        <dbReference type="Proteomes" id="UP000005446"/>
    </source>
</evidence>
<dbReference type="HOGENOM" id="CLU_2359938_0_0_1"/>
<feature type="compositionally biased region" description="Polar residues" evidence="1">
    <location>
        <begin position="1"/>
        <end position="12"/>
    </location>
</feature>
<evidence type="ECO:0000313" key="2">
    <source>
        <dbReference type="EMBL" id="EHK96543.1"/>
    </source>
</evidence>
<dbReference type="InParanoid" id="H0EY55"/>
<protein>
    <submittedName>
        <fullName evidence="2">Uncharacterized protein</fullName>
    </submittedName>
</protein>
<feature type="region of interest" description="Disordered" evidence="1">
    <location>
        <begin position="1"/>
        <end position="20"/>
    </location>
</feature>
<comment type="caution">
    <text evidence="2">The sequence shown here is derived from an EMBL/GenBank/DDBJ whole genome shotgun (WGS) entry which is preliminary data.</text>
</comment>
<dbReference type="AlphaFoldDB" id="H0EY55"/>
<proteinExistence type="predicted"/>
<name>H0EY55_GLAL7</name>
<reference evidence="2 3" key="1">
    <citation type="journal article" date="2012" name="Eukaryot. Cell">
        <title>Genome sequence of the fungus Glarea lozoyensis: the first genome sequence of a species from the Helotiaceae family.</title>
        <authorList>
            <person name="Youssar L."/>
            <person name="Gruening B.A."/>
            <person name="Erxleben A."/>
            <person name="Guenther S."/>
            <person name="Huettel W."/>
        </authorList>
    </citation>
    <scope>NUCLEOTIDE SEQUENCE [LARGE SCALE GENOMIC DNA]</scope>
    <source>
        <strain evidence="3">ATCC 74030 / MF5533</strain>
    </source>
</reference>
<accession>H0EY55</accession>
<evidence type="ECO:0000256" key="1">
    <source>
        <dbReference type="SAM" id="MobiDB-lite"/>
    </source>
</evidence>
<dbReference type="Proteomes" id="UP000005446">
    <property type="component" value="Unassembled WGS sequence"/>
</dbReference>
<dbReference type="EMBL" id="AGUE01000239">
    <property type="protein sequence ID" value="EHK96543.1"/>
    <property type="molecule type" value="Genomic_DNA"/>
</dbReference>
<keyword evidence="3" id="KW-1185">Reference proteome</keyword>
<sequence>MIKPTNTTNKTRSGPRARAHLPSFPRLQLVLEEGREQELIYPTSIVLEIKTKIEKAAREEKNVYSQSEVEDYKAEKTRFVKVEEDENEEKNFCEGR</sequence>